<evidence type="ECO:0000313" key="2">
    <source>
        <dbReference type="EMBL" id="ADJ13643.1"/>
    </source>
</evidence>
<dbReference type="eggNOG" id="arCOG08138">
    <property type="taxonomic scope" value="Archaea"/>
</dbReference>
<sequence>MEVDCAGCAGCCIDWRALSGAEIEHERRGPRKPLDDAYNLVPLTRDDVRGFLEAGLGDAMTPRLWTAEAGVEIDGTTLAAIDDKPVFFVGLRKPPKPVGPFDRPPTWLPTCAFLDPTTLQCRIHSTETYPEECAEYPGHNLALEAETECERVEDAFGDERLLDGTVPDDLSGLMLGPQALGQKLFVHPEPDRIEGMIGRIRTGEATDADRAEFVAWARASAPGTVTHNRAVYERERTRVLETTSWVGESTAEWKRRAGEDPNPEFARGVEERRGAPGTPGWGE</sequence>
<evidence type="ECO:0000313" key="4">
    <source>
        <dbReference type="Proteomes" id="UP000000390"/>
    </source>
</evidence>
<proteinExistence type="predicted"/>
<dbReference type="KEGG" id="hje:HacjB3_01250"/>
<dbReference type="STRING" id="795797.HacjB3_01250"/>
<organism evidence="2 4">
    <name type="scientific">Halalkalicoccus jeotgali (strain DSM 18796 / CECT 7217 / JCM 14584 / KCTC 4019 / B3)</name>
    <dbReference type="NCBI Taxonomy" id="795797"/>
    <lineage>
        <taxon>Archaea</taxon>
        <taxon>Methanobacteriati</taxon>
        <taxon>Methanobacteriota</taxon>
        <taxon>Stenosarchaea group</taxon>
        <taxon>Halobacteria</taxon>
        <taxon>Halobacteriales</taxon>
        <taxon>Halococcaceae</taxon>
        <taxon>Halalkalicoccus</taxon>
    </lineage>
</organism>
<accession>D8J562</accession>
<dbReference type="Proteomes" id="UP000011645">
    <property type="component" value="Unassembled WGS sequence"/>
</dbReference>
<dbReference type="OrthoDB" id="156950at2157"/>
<reference evidence="2 4" key="1">
    <citation type="journal article" date="2010" name="J. Bacteriol.">
        <title>Complete genome sequence of Halalkalicoccus jeotgali B3(T), an extremely halophilic archaeon.</title>
        <authorList>
            <person name="Roh S.W."/>
            <person name="Nam Y.D."/>
            <person name="Nam S.H."/>
            <person name="Choi S.H."/>
            <person name="Park H.S."/>
            <person name="Bae J.W."/>
        </authorList>
    </citation>
    <scope>NUCLEOTIDE SEQUENCE [LARGE SCALE GENOMIC DNA]</scope>
    <source>
        <strain evidence="2">B3</strain>
        <strain evidence="4">DSM 18796 / CECT 7217 / JCM 14584 / KCTC 4019 / B3</strain>
    </source>
</reference>
<dbReference type="AlphaFoldDB" id="D8J562"/>
<evidence type="ECO:0000256" key="1">
    <source>
        <dbReference type="SAM" id="MobiDB-lite"/>
    </source>
</evidence>
<dbReference type="GeneID" id="9418044"/>
<keyword evidence="5" id="KW-1185">Reference proteome</keyword>
<evidence type="ECO:0008006" key="6">
    <source>
        <dbReference type="Google" id="ProtNLM"/>
    </source>
</evidence>
<dbReference type="Proteomes" id="UP000000390">
    <property type="component" value="Chromosome"/>
</dbReference>
<dbReference type="EMBL" id="CP002062">
    <property type="protein sequence ID" value="ADJ13643.1"/>
    <property type="molecule type" value="Genomic_DNA"/>
</dbReference>
<dbReference type="HOGENOM" id="CLU_942002_0_0_2"/>
<evidence type="ECO:0000313" key="5">
    <source>
        <dbReference type="Proteomes" id="UP000011645"/>
    </source>
</evidence>
<evidence type="ECO:0000313" key="3">
    <source>
        <dbReference type="EMBL" id="ELY33335.1"/>
    </source>
</evidence>
<protein>
    <recommendedName>
        <fullName evidence="6">YkgJ family cysteine cluster protein</fullName>
    </recommendedName>
</protein>
<feature type="region of interest" description="Disordered" evidence="1">
    <location>
        <begin position="249"/>
        <end position="283"/>
    </location>
</feature>
<dbReference type="InterPro" id="IPR055953">
    <property type="entry name" value="DUF7531"/>
</dbReference>
<dbReference type="EMBL" id="AOHV01000043">
    <property type="protein sequence ID" value="ELY33335.1"/>
    <property type="molecule type" value="Genomic_DNA"/>
</dbReference>
<dbReference type="RefSeq" id="WP_008418758.1">
    <property type="nucleotide sequence ID" value="NC_014297.1"/>
</dbReference>
<dbReference type="PATRIC" id="fig|795797.18.peg.251"/>
<gene>
    <name evidence="2" type="ordered locus">HacjB3_01250</name>
    <name evidence="3" type="ORF">C497_18082</name>
</gene>
<reference evidence="3 5" key="2">
    <citation type="journal article" date="2014" name="PLoS Genet.">
        <title>Phylogenetically driven sequencing of extremely halophilic archaea reveals strategies for static and dynamic osmo-response.</title>
        <authorList>
            <person name="Becker E.A."/>
            <person name="Seitzer P.M."/>
            <person name="Tritt A."/>
            <person name="Larsen D."/>
            <person name="Krusor M."/>
            <person name="Yao A.I."/>
            <person name="Wu D."/>
            <person name="Madern D."/>
            <person name="Eisen J.A."/>
            <person name="Darling A.E."/>
            <person name="Facciotti M.T."/>
        </authorList>
    </citation>
    <scope>NUCLEOTIDE SEQUENCE [LARGE SCALE GENOMIC DNA]</scope>
    <source>
        <strain evidence="3">B3</strain>
        <strain evidence="5">DSM 18796 / CECT 7217 / JCM 14584 / KCTC 4019 / B3</strain>
    </source>
</reference>
<dbReference type="Pfam" id="PF24375">
    <property type="entry name" value="DUF7531"/>
    <property type="match status" value="1"/>
</dbReference>
<name>D8J562_HALJB</name>